<evidence type="ECO:0000313" key="2">
    <source>
        <dbReference type="Proteomes" id="UP000061569"/>
    </source>
</evidence>
<dbReference type="PANTHER" id="PTHR37625">
    <property type="entry name" value="OUTER MEMBRANE LIPOPROTEIN-RELATED"/>
    <property type="match status" value="1"/>
</dbReference>
<dbReference type="Pfam" id="PF12790">
    <property type="entry name" value="T6SS-SciN"/>
    <property type="match status" value="1"/>
</dbReference>
<dbReference type="PROSITE" id="PS51257">
    <property type="entry name" value="PROKAR_LIPOPROTEIN"/>
    <property type="match status" value="1"/>
</dbReference>
<gene>
    <name evidence="1" type="ORF">GLE_0445</name>
</gene>
<name>A0A0S2DB87_LYSEN</name>
<dbReference type="Proteomes" id="UP000061569">
    <property type="component" value="Chromosome"/>
</dbReference>
<dbReference type="EMBL" id="CP013140">
    <property type="protein sequence ID" value="ALN55803.1"/>
    <property type="molecule type" value="Genomic_DNA"/>
</dbReference>
<proteinExistence type="predicted"/>
<dbReference type="Gene3D" id="2.60.40.4150">
    <property type="entry name" value="Type VI secretion system, lipoprotein SciN"/>
    <property type="match status" value="1"/>
</dbReference>
<dbReference type="PANTHER" id="PTHR37625:SF4">
    <property type="entry name" value="OUTER MEMBRANE LIPOPROTEIN"/>
    <property type="match status" value="1"/>
</dbReference>
<protein>
    <submittedName>
        <fullName evidence="1">Type VI secretion lipoprotein, VC_A0113 family</fullName>
    </submittedName>
</protein>
<accession>A0A0S2DB87</accession>
<dbReference type="RefSeq" id="WP_078998025.1">
    <property type="nucleotide sequence ID" value="NZ_CP110813.1"/>
</dbReference>
<dbReference type="InterPro" id="IPR017734">
    <property type="entry name" value="T6SS_SciN"/>
</dbReference>
<dbReference type="PATRIC" id="fig|69.6.peg.443"/>
<reference evidence="1 2" key="1">
    <citation type="submission" date="2015-11" db="EMBL/GenBank/DDBJ databases">
        <title>Genome sequences of Lysobacter enzymogenes strain C3 and Lysobacter antibioticus ATCC 29479.</title>
        <authorList>
            <person name="Kobayashi D.Y."/>
        </authorList>
    </citation>
    <scope>NUCLEOTIDE SEQUENCE [LARGE SCALE GENOMIC DNA]</scope>
    <source>
        <strain evidence="1 2">C3</strain>
    </source>
</reference>
<dbReference type="AlphaFoldDB" id="A0A0S2DB87"/>
<dbReference type="OrthoDB" id="7066769at2"/>
<dbReference type="InterPro" id="IPR038706">
    <property type="entry name" value="Type_VI_SciN-like_sf"/>
</dbReference>
<sequence length="214" mass="23018">MDTPRLSRIQHGRPSRFFLVFALGFALAAGGCSAPGGVKQAMGKSMEAFGLKKPAAPDPNVEYSVPLRLYAGENLNAGAEKKSLALVVRIYQLKDIQRFEQAPFEAFLDEKREKEALGGDLIEVNEILMTPGQRHEVQQKMPGAASHLGVVALFRSPATSRWRFSFDGRKAVKDGITIGLHACAMTATDTAALTTVLSSPANSLSSTNCSKPGR</sequence>
<evidence type="ECO:0000313" key="1">
    <source>
        <dbReference type="EMBL" id="ALN55803.1"/>
    </source>
</evidence>
<organism evidence="1 2">
    <name type="scientific">Lysobacter enzymogenes</name>
    <dbReference type="NCBI Taxonomy" id="69"/>
    <lineage>
        <taxon>Bacteria</taxon>
        <taxon>Pseudomonadati</taxon>
        <taxon>Pseudomonadota</taxon>
        <taxon>Gammaproteobacteria</taxon>
        <taxon>Lysobacterales</taxon>
        <taxon>Lysobacteraceae</taxon>
        <taxon>Lysobacter</taxon>
    </lineage>
</organism>
<dbReference type="STRING" id="69.GLE_0445"/>
<keyword evidence="1" id="KW-0449">Lipoprotein</keyword>
<dbReference type="NCBIfam" id="TIGR03352">
    <property type="entry name" value="VI_chp_3"/>
    <property type="match status" value="1"/>
</dbReference>
<dbReference type="KEGG" id="lez:GLE_0445"/>